<dbReference type="GO" id="GO:0045003">
    <property type="term" value="P:double-strand break repair via synthesis-dependent strand annealing"/>
    <property type="evidence" value="ECO:0007669"/>
    <property type="project" value="TreeGrafter"/>
</dbReference>
<dbReference type="GO" id="GO:0061982">
    <property type="term" value="P:meiosis I cell cycle process"/>
    <property type="evidence" value="ECO:0007669"/>
    <property type="project" value="UniProtKB-ARBA"/>
</dbReference>
<dbReference type="InterPro" id="IPR027417">
    <property type="entry name" value="P-loop_NTPase"/>
</dbReference>
<gene>
    <name evidence="8" type="ORF">F5878DRAFT_556337</name>
</gene>
<keyword evidence="2" id="KW-0547">Nucleotide-binding</keyword>
<accession>A0AA38UKN2</accession>
<dbReference type="Pfam" id="PF08423">
    <property type="entry name" value="Rad51"/>
    <property type="match status" value="1"/>
</dbReference>
<dbReference type="PANTHER" id="PTHR46487">
    <property type="entry name" value="DNA REPAIR PROTEIN XRCC3"/>
    <property type="match status" value="1"/>
</dbReference>
<dbReference type="CDD" id="cd19491">
    <property type="entry name" value="XRCC3"/>
    <property type="match status" value="1"/>
</dbReference>
<evidence type="ECO:0000256" key="2">
    <source>
        <dbReference type="ARBA" id="ARBA00022741"/>
    </source>
</evidence>
<evidence type="ECO:0000313" key="9">
    <source>
        <dbReference type="Proteomes" id="UP001163846"/>
    </source>
</evidence>
<keyword evidence="5" id="KW-0234">DNA repair</keyword>
<keyword evidence="9" id="KW-1185">Reference proteome</keyword>
<dbReference type="SUPFAM" id="SSF52540">
    <property type="entry name" value="P-loop containing nucleoside triphosphate hydrolases"/>
    <property type="match status" value="1"/>
</dbReference>
<dbReference type="InterPro" id="IPR013632">
    <property type="entry name" value="Rad51_C"/>
</dbReference>
<dbReference type="GO" id="GO:0005657">
    <property type="term" value="C:replication fork"/>
    <property type="evidence" value="ECO:0007669"/>
    <property type="project" value="TreeGrafter"/>
</dbReference>
<keyword evidence="3" id="KW-0227">DNA damage</keyword>
<dbReference type="EMBL" id="MU806018">
    <property type="protein sequence ID" value="KAJ3842057.1"/>
    <property type="molecule type" value="Genomic_DNA"/>
</dbReference>
<dbReference type="GO" id="GO:0090656">
    <property type="term" value="P:t-circle formation"/>
    <property type="evidence" value="ECO:0007669"/>
    <property type="project" value="TreeGrafter"/>
</dbReference>
<dbReference type="InterPro" id="IPR047348">
    <property type="entry name" value="XRCC3-like_C"/>
</dbReference>
<evidence type="ECO:0000259" key="7">
    <source>
        <dbReference type="PROSITE" id="PS50162"/>
    </source>
</evidence>
<sequence length="475" mass="51528">MSLASLAALSSSQKALLKRGKITTVSDLILTPAQDIARKCRVSPLEIIAIVDAVSKAHQIHPLTLEELLAPPNLYGTCTSGDARLDATLGGGFRTGMIWEVAGESAAGKTQLALRMSLLVQLSTELNGLAGSACYLLTSGKLPTSRIVEISQHHPLLASSDECGLGDIHTMTIPSIDFLIQTLSSLLPNFIEQKLEQHKLKATVKPVRLVVIDALGELFHSSDKTSTQTLVKRAKNVNEISAHLHSIASRYGIIVIVLNEVVDAFERASDNEENSVDALSYANQSKWFARAHSLPGEDRKEASLGLVWANQINARIMMSRTGRRRYITSEDSLNQKRQKLDGKHGTRITPSDQIESLELVRRLSVVFSSVSDPGSLDYIVDAAGIISLEEQKSTETGVMKEPVASTSPAGVIPDATPNPQIAPLDVGFVESENAVNDPSSDSITAPDNEEEWEAFWDKDEITEEMYLAASLDPDK</sequence>
<dbReference type="PROSITE" id="PS50162">
    <property type="entry name" value="RECA_2"/>
    <property type="match status" value="1"/>
</dbReference>
<evidence type="ECO:0000256" key="5">
    <source>
        <dbReference type="ARBA" id="ARBA00023204"/>
    </source>
</evidence>
<comment type="subcellular location">
    <subcellularLocation>
        <location evidence="1">Nucleus</location>
    </subcellularLocation>
</comment>
<evidence type="ECO:0000256" key="1">
    <source>
        <dbReference type="ARBA" id="ARBA00004123"/>
    </source>
</evidence>
<dbReference type="Proteomes" id="UP001163846">
    <property type="component" value="Unassembled WGS sequence"/>
</dbReference>
<dbReference type="Gene3D" id="3.40.50.300">
    <property type="entry name" value="P-loop containing nucleotide triphosphate hydrolases"/>
    <property type="match status" value="1"/>
</dbReference>
<protein>
    <submittedName>
        <fullName evidence="8">P-loop containing nucleoside triphosphate hydrolase protein</fullName>
    </submittedName>
</protein>
<proteinExistence type="predicted"/>
<reference evidence="8" key="1">
    <citation type="submission" date="2022-08" db="EMBL/GenBank/DDBJ databases">
        <authorList>
            <consortium name="DOE Joint Genome Institute"/>
            <person name="Min B."/>
            <person name="Riley R."/>
            <person name="Sierra-Patev S."/>
            <person name="Naranjo-Ortiz M."/>
            <person name="Looney B."/>
            <person name="Konkel Z."/>
            <person name="Slot J.C."/>
            <person name="Sakamoto Y."/>
            <person name="Steenwyk J.L."/>
            <person name="Rokas A."/>
            <person name="Carro J."/>
            <person name="Camarero S."/>
            <person name="Ferreira P."/>
            <person name="Molpeceres G."/>
            <person name="Ruiz-Duenas F.J."/>
            <person name="Serrano A."/>
            <person name="Henrissat B."/>
            <person name="Drula E."/>
            <person name="Hughes K.W."/>
            <person name="Mata J.L."/>
            <person name="Ishikawa N.K."/>
            <person name="Vargas-Isla R."/>
            <person name="Ushijima S."/>
            <person name="Smith C.A."/>
            <person name="Ahrendt S."/>
            <person name="Andreopoulos W."/>
            <person name="He G."/>
            <person name="Labutti K."/>
            <person name="Lipzen A."/>
            <person name="Ng V."/>
            <person name="Sandor L."/>
            <person name="Barry K."/>
            <person name="Martinez A.T."/>
            <person name="Xiao Y."/>
            <person name="Gibbons J.G."/>
            <person name="Terashima K."/>
            <person name="Hibbett D.S."/>
            <person name="Grigoriev I.V."/>
        </authorList>
    </citation>
    <scope>NUCLEOTIDE SEQUENCE</scope>
    <source>
        <strain evidence="8">TFB9207</strain>
    </source>
</reference>
<dbReference type="GO" id="GO:0016787">
    <property type="term" value="F:hydrolase activity"/>
    <property type="evidence" value="ECO:0007669"/>
    <property type="project" value="UniProtKB-KW"/>
</dbReference>
<name>A0AA38UKN2_9AGAR</name>
<dbReference type="GO" id="GO:0033065">
    <property type="term" value="C:Rad51C-XRCC3 complex"/>
    <property type="evidence" value="ECO:0007669"/>
    <property type="project" value="TreeGrafter"/>
</dbReference>
<evidence type="ECO:0000256" key="3">
    <source>
        <dbReference type="ARBA" id="ARBA00022763"/>
    </source>
</evidence>
<dbReference type="GO" id="GO:0000722">
    <property type="term" value="P:telomere maintenance via recombination"/>
    <property type="evidence" value="ECO:0007669"/>
    <property type="project" value="TreeGrafter"/>
</dbReference>
<evidence type="ECO:0000256" key="6">
    <source>
        <dbReference type="ARBA" id="ARBA00023242"/>
    </source>
</evidence>
<dbReference type="GO" id="GO:0140664">
    <property type="term" value="F:ATP-dependent DNA damage sensor activity"/>
    <property type="evidence" value="ECO:0007669"/>
    <property type="project" value="InterPro"/>
</dbReference>
<keyword evidence="4" id="KW-0067">ATP-binding</keyword>
<evidence type="ECO:0000313" key="8">
    <source>
        <dbReference type="EMBL" id="KAJ3842057.1"/>
    </source>
</evidence>
<evidence type="ECO:0000256" key="4">
    <source>
        <dbReference type="ARBA" id="ARBA00022840"/>
    </source>
</evidence>
<organism evidence="8 9">
    <name type="scientific">Lentinula raphanica</name>
    <dbReference type="NCBI Taxonomy" id="153919"/>
    <lineage>
        <taxon>Eukaryota</taxon>
        <taxon>Fungi</taxon>
        <taxon>Dikarya</taxon>
        <taxon>Basidiomycota</taxon>
        <taxon>Agaricomycotina</taxon>
        <taxon>Agaricomycetes</taxon>
        <taxon>Agaricomycetidae</taxon>
        <taxon>Agaricales</taxon>
        <taxon>Marasmiineae</taxon>
        <taxon>Omphalotaceae</taxon>
        <taxon>Lentinula</taxon>
    </lineage>
</organism>
<dbReference type="AlphaFoldDB" id="A0AA38UKN2"/>
<feature type="domain" description="RecA family profile 1" evidence="7">
    <location>
        <begin position="74"/>
        <end position="261"/>
    </location>
</feature>
<dbReference type="GO" id="GO:0071140">
    <property type="term" value="P:resolution of mitotic recombination intermediates"/>
    <property type="evidence" value="ECO:0007669"/>
    <property type="project" value="TreeGrafter"/>
</dbReference>
<keyword evidence="6" id="KW-0539">Nucleus</keyword>
<dbReference type="GO" id="GO:0005524">
    <property type="term" value="F:ATP binding"/>
    <property type="evidence" value="ECO:0007669"/>
    <property type="project" value="UniProtKB-KW"/>
</dbReference>
<comment type="caution">
    <text evidence="8">The sequence shown here is derived from an EMBL/GenBank/DDBJ whole genome shotgun (WGS) entry which is preliminary data.</text>
</comment>
<dbReference type="PANTHER" id="PTHR46487:SF1">
    <property type="entry name" value="DNA REPAIR PROTEIN XRCC3"/>
    <property type="match status" value="1"/>
</dbReference>
<keyword evidence="8" id="KW-0378">Hydrolase</keyword>
<dbReference type="InterPro" id="IPR020588">
    <property type="entry name" value="RecA_ATP-bd"/>
</dbReference>
<dbReference type="GO" id="GO:0000400">
    <property type="term" value="F:four-way junction DNA binding"/>
    <property type="evidence" value="ECO:0007669"/>
    <property type="project" value="TreeGrafter"/>
</dbReference>